<keyword evidence="3" id="KW-1185">Reference proteome</keyword>
<gene>
    <name evidence="2" type="ORF">C2869_04270</name>
</gene>
<organism evidence="2 3">
    <name type="scientific">Saccharobesus litoralis</name>
    <dbReference type="NCBI Taxonomy" id="2172099"/>
    <lineage>
        <taxon>Bacteria</taxon>
        <taxon>Pseudomonadati</taxon>
        <taxon>Pseudomonadota</taxon>
        <taxon>Gammaproteobacteria</taxon>
        <taxon>Alteromonadales</taxon>
        <taxon>Alteromonadaceae</taxon>
        <taxon>Saccharobesus</taxon>
    </lineage>
</organism>
<name>A0A2S0VN94_9ALTE</name>
<evidence type="ECO:0000313" key="2">
    <source>
        <dbReference type="EMBL" id="AWB65701.1"/>
    </source>
</evidence>
<dbReference type="PANTHER" id="PTHR48079:SF6">
    <property type="entry name" value="NAD(P)-BINDING DOMAIN-CONTAINING PROTEIN-RELATED"/>
    <property type="match status" value="1"/>
</dbReference>
<dbReference type="OrthoDB" id="9801785at2"/>
<dbReference type="InterPro" id="IPR036291">
    <property type="entry name" value="NAD(P)-bd_dom_sf"/>
</dbReference>
<dbReference type="PANTHER" id="PTHR48079">
    <property type="entry name" value="PROTEIN YEEZ"/>
    <property type="match status" value="1"/>
</dbReference>
<dbReference type="GO" id="GO:0004029">
    <property type="term" value="F:aldehyde dehydrogenase (NAD+) activity"/>
    <property type="evidence" value="ECO:0007669"/>
    <property type="project" value="TreeGrafter"/>
</dbReference>
<evidence type="ECO:0000313" key="3">
    <source>
        <dbReference type="Proteomes" id="UP000244441"/>
    </source>
</evidence>
<dbReference type="RefSeq" id="WP_108601775.1">
    <property type="nucleotide sequence ID" value="NZ_CP026604.1"/>
</dbReference>
<dbReference type="KEGG" id="cate:C2869_04270"/>
<dbReference type="InterPro" id="IPR051783">
    <property type="entry name" value="NAD(P)-dependent_oxidoreduct"/>
</dbReference>
<reference evidence="2 3" key="1">
    <citation type="submission" date="2018-01" db="EMBL/GenBank/DDBJ databases">
        <title>Genome sequence of a Cantenovulum-like bacteria.</title>
        <authorList>
            <person name="Tan W.R."/>
            <person name="Lau N.-S."/>
            <person name="Go F."/>
            <person name="Amirul A.-A.A."/>
        </authorList>
    </citation>
    <scope>NUCLEOTIDE SEQUENCE [LARGE SCALE GENOMIC DNA]</scope>
    <source>
        <strain evidence="2 3">CCB-QB4</strain>
    </source>
</reference>
<dbReference type="GO" id="GO:0005737">
    <property type="term" value="C:cytoplasm"/>
    <property type="evidence" value="ECO:0007669"/>
    <property type="project" value="TreeGrafter"/>
</dbReference>
<dbReference type="AlphaFoldDB" id="A0A2S0VN94"/>
<dbReference type="Proteomes" id="UP000244441">
    <property type="component" value="Chromosome"/>
</dbReference>
<dbReference type="SUPFAM" id="SSF51735">
    <property type="entry name" value="NAD(P)-binding Rossmann-fold domains"/>
    <property type="match status" value="1"/>
</dbReference>
<dbReference type="Pfam" id="PF01370">
    <property type="entry name" value="Epimerase"/>
    <property type="match status" value="1"/>
</dbReference>
<evidence type="ECO:0000259" key="1">
    <source>
        <dbReference type="Pfam" id="PF01370"/>
    </source>
</evidence>
<dbReference type="InterPro" id="IPR001509">
    <property type="entry name" value="Epimerase_deHydtase"/>
</dbReference>
<feature type="domain" description="NAD-dependent epimerase/dehydratase" evidence="1">
    <location>
        <begin position="3"/>
        <end position="226"/>
    </location>
</feature>
<proteinExistence type="predicted"/>
<dbReference type="EMBL" id="CP026604">
    <property type="protein sequence ID" value="AWB65701.1"/>
    <property type="molecule type" value="Genomic_DNA"/>
</dbReference>
<sequence>MKVLVTGASGFVGLNIVKALQQAGHDTHVYLRASSKRDFLQAFSPTFHTGELTDLAALQQAMQGVDAVIHTAGNTSCFKRDYQHLFKVNVTGTQTVIDAALASGVKRLVYTSTTSTIGAQRNSQNQANEATRLQGFRAKSPYAKTKLLAEQAVLAAQKQGLEVVILNPAEIIGEFDHNFQWGRLVMAVFANQVPFLPPGAASFCCAAEVGKAHVNALTQGKSGERYILAGDDRDYRSFLQLIADSLQTKFDLPNTNYSRLYWREKLKEWLYPLLGRDALVEPYRIRVFGGQYYFSSAKAEQDLGYQPIKLEQMIGNCVAWYRANGILPPAQSE</sequence>
<accession>A0A2S0VN94</accession>
<protein>
    <submittedName>
        <fullName evidence="2">NAD-dependent epimerase</fullName>
    </submittedName>
</protein>
<dbReference type="Gene3D" id="3.40.50.720">
    <property type="entry name" value="NAD(P)-binding Rossmann-like Domain"/>
    <property type="match status" value="1"/>
</dbReference>